<dbReference type="InterPro" id="IPR006311">
    <property type="entry name" value="TAT_signal"/>
</dbReference>
<dbReference type="AlphaFoldDB" id="A0AAE9Z030"/>
<keyword evidence="2" id="KW-1185">Reference proteome</keyword>
<reference evidence="1 2" key="2">
    <citation type="journal article" date="2022" name="Mar. Drugs">
        <title>Bioassay-Guided Fractionation Leads to the Detection of Cholic Acid Generated by the Rare Thalassomonas sp.</title>
        <authorList>
            <person name="Pheiffer F."/>
            <person name="Schneider Y.K."/>
            <person name="Hansen E.H."/>
            <person name="Andersen J.H."/>
            <person name="Isaksson J."/>
            <person name="Busche T."/>
            <person name="R C."/>
            <person name="Kalinowski J."/>
            <person name="Zyl L.V."/>
            <person name="Trindade M."/>
        </authorList>
    </citation>
    <scope>NUCLEOTIDE SEQUENCE [LARGE SCALE GENOMIC DNA]</scope>
    <source>
        <strain evidence="1 2">XOM25</strain>
    </source>
</reference>
<dbReference type="KEGG" id="tvd:SG34_019845"/>
<dbReference type="RefSeq" id="WP_044836641.1">
    <property type="nucleotide sequence ID" value="NZ_CP059733.1"/>
</dbReference>
<accession>A0AAE9Z030</accession>
<organism evidence="1 2">
    <name type="scientific">Thalassomonas viridans</name>
    <dbReference type="NCBI Taxonomy" id="137584"/>
    <lineage>
        <taxon>Bacteria</taxon>
        <taxon>Pseudomonadati</taxon>
        <taxon>Pseudomonadota</taxon>
        <taxon>Gammaproteobacteria</taxon>
        <taxon>Alteromonadales</taxon>
        <taxon>Colwelliaceae</taxon>
        <taxon>Thalassomonas</taxon>
    </lineage>
</organism>
<dbReference type="InterPro" id="IPR027056">
    <property type="entry name" value="Gluconate_2DH_su3"/>
</dbReference>
<dbReference type="EMBL" id="CP059733">
    <property type="protein sequence ID" value="WDE03620.1"/>
    <property type="molecule type" value="Genomic_DNA"/>
</dbReference>
<gene>
    <name evidence="1" type="ORF">SG34_019845</name>
</gene>
<dbReference type="Pfam" id="PF13618">
    <property type="entry name" value="Gluconate_2-dh3"/>
    <property type="match status" value="1"/>
</dbReference>
<sequence>MKNTRSRREFLSDLSRVIGATTATSLLTPNAISVAMAFSPAPGDITKAGKIFTREELTCLKHICATVIPRTQTPSAADVDTHGFIDNQLYHCYAKEKQQEVRASLALVEQQAVKRHGKTFAGLTATQQHALLTDLDSAQQEFTPEQQQKFKALKALICFGFYTSEAGASQELRYQAIPGGFKGSIPYKPTDKSWGSLGLSY</sequence>
<evidence type="ECO:0000313" key="1">
    <source>
        <dbReference type="EMBL" id="WDE03620.1"/>
    </source>
</evidence>
<name>A0AAE9Z030_9GAMM</name>
<reference evidence="1 2" key="1">
    <citation type="journal article" date="2015" name="Genome Announc.">
        <title>Draft Genome Sequences of Marine Isolates of Thalassomonas viridans and Thalassomonas actiniarum.</title>
        <authorList>
            <person name="Olonade I."/>
            <person name="van Zyl L.J."/>
            <person name="Trindade M."/>
        </authorList>
    </citation>
    <scope>NUCLEOTIDE SEQUENCE [LARGE SCALE GENOMIC DNA]</scope>
    <source>
        <strain evidence="1 2">XOM25</strain>
    </source>
</reference>
<dbReference type="PROSITE" id="PS51318">
    <property type="entry name" value="TAT"/>
    <property type="match status" value="1"/>
</dbReference>
<proteinExistence type="predicted"/>
<evidence type="ECO:0000313" key="2">
    <source>
        <dbReference type="Proteomes" id="UP000032352"/>
    </source>
</evidence>
<dbReference type="Proteomes" id="UP000032352">
    <property type="component" value="Chromosome"/>
</dbReference>
<protein>
    <submittedName>
        <fullName evidence="1">Gluconate 2-dehydrogenase subunit 3 family protein</fullName>
    </submittedName>
</protein>